<dbReference type="AlphaFoldDB" id="A0A4R2KVP1"/>
<dbReference type="Gene3D" id="1.10.8.60">
    <property type="match status" value="1"/>
</dbReference>
<dbReference type="PANTHER" id="PTHR32071">
    <property type="entry name" value="TRANSCRIPTIONAL REGULATORY PROTEIN"/>
    <property type="match status" value="1"/>
</dbReference>
<dbReference type="CDD" id="cd00009">
    <property type="entry name" value="AAA"/>
    <property type="match status" value="1"/>
</dbReference>
<dbReference type="InterPro" id="IPR002078">
    <property type="entry name" value="Sigma_54_int"/>
</dbReference>
<protein>
    <submittedName>
        <fullName evidence="7">Regulatory Fis family protein</fullName>
    </submittedName>
</protein>
<dbReference type="GO" id="GO:0006355">
    <property type="term" value="P:regulation of DNA-templated transcription"/>
    <property type="evidence" value="ECO:0007669"/>
    <property type="project" value="InterPro"/>
</dbReference>
<dbReference type="Proteomes" id="UP000294980">
    <property type="component" value="Unassembled WGS sequence"/>
</dbReference>
<evidence type="ECO:0000256" key="1">
    <source>
        <dbReference type="ARBA" id="ARBA00022741"/>
    </source>
</evidence>
<evidence type="ECO:0000256" key="5">
    <source>
        <dbReference type="ARBA" id="ARBA00023163"/>
    </source>
</evidence>
<gene>
    <name evidence="7" type="ORF">EV688_101389</name>
</gene>
<dbReference type="Pfam" id="PF02954">
    <property type="entry name" value="HTH_8"/>
    <property type="match status" value="1"/>
</dbReference>
<dbReference type="PROSITE" id="PS00688">
    <property type="entry name" value="SIGMA54_INTERACT_3"/>
    <property type="match status" value="1"/>
</dbReference>
<name>A0A4R2KVP1_9GAMM</name>
<dbReference type="InterPro" id="IPR025662">
    <property type="entry name" value="Sigma_54_int_dom_ATP-bd_1"/>
</dbReference>
<dbReference type="InterPro" id="IPR027417">
    <property type="entry name" value="P-loop_NTPase"/>
</dbReference>
<comment type="caution">
    <text evidence="7">The sequence shown here is derived from an EMBL/GenBank/DDBJ whole genome shotgun (WGS) entry which is preliminary data.</text>
</comment>
<dbReference type="InterPro" id="IPR003593">
    <property type="entry name" value="AAA+_ATPase"/>
</dbReference>
<dbReference type="EMBL" id="SLWX01000001">
    <property type="protein sequence ID" value="TCO78571.1"/>
    <property type="molecule type" value="Genomic_DNA"/>
</dbReference>
<dbReference type="FunFam" id="3.40.50.300:FF:000006">
    <property type="entry name" value="DNA-binding transcriptional regulator NtrC"/>
    <property type="match status" value="1"/>
</dbReference>
<evidence type="ECO:0000313" key="8">
    <source>
        <dbReference type="Proteomes" id="UP000294980"/>
    </source>
</evidence>
<dbReference type="InterPro" id="IPR025944">
    <property type="entry name" value="Sigma_54_int_dom_CS"/>
</dbReference>
<dbReference type="InterPro" id="IPR058031">
    <property type="entry name" value="AAA_lid_NorR"/>
</dbReference>
<dbReference type="Pfam" id="PF00158">
    <property type="entry name" value="Sigma54_activat"/>
    <property type="match status" value="1"/>
</dbReference>
<keyword evidence="4" id="KW-0238">DNA-binding</keyword>
<feature type="domain" description="Sigma-54 factor interaction" evidence="6">
    <location>
        <begin position="7"/>
        <end position="236"/>
    </location>
</feature>
<sequence>MRESQSVIGVEGGLAKVMERVAKVAPSAASVLILGETGSGKEVIARAIHEQSPRSAGPFIRVNCGALPPELLDSELFGHVKGSFTGAIGSRKGWFGRADRGTLFLDEIGELPLAGQVRLLRVLQDGLLRPVGSEDETAVDVRVVAATHRDLPVMVQDGHFREDLWYRLAVFPIIIPPLHERPEDMRELAEYFIRRSAERLGVRTPGLDANDLKRLQRYRWPGNVRELSAVLERAVILGQGATLELAPALGTGTTLVLRATDAAMAESDDVAGDEFPTLDAVVIAHIGRALEQASGRVSGSGGAARLLGLNPNTLRSKMRKYGIPAIQRH</sequence>
<dbReference type="SMART" id="SM00382">
    <property type="entry name" value="AAA"/>
    <property type="match status" value="1"/>
</dbReference>
<evidence type="ECO:0000256" key="3">
    <source>
        <dbReference type="ARBA" id="ARBA00023015"/>
    </source>
</evidence>
<reference evidence="7 8" key="1">
    <citation type="submission" date="2019-03" db="EMBL/GenBank/DDBJ databases">
        <title>Genomic Encyclopedia of Type Strains, Phase IV (KMG-IV): sequencing the most valuable type-strain genomes for metagenomic binning, comparative biology and taxonomic classification.</title>
        <authorList>
            <person name="Goeker M."/>
        </authorList>
    </citation>
    <scope>NUCLEOTIDE SEQUENCE [LARGE SCALE GENOMIC DNA]</scope>
    <source>
        <strain evidence="7 8">DSM 23344</strain>
    </source>
</reference>
<keyword evidence="3" id="KW-0805">Transcription regulation</keyword>
<evidence type="ECO:0000259" key="6">
    <source>
        <dbReference type="PROSITE" id="PS50045"/>
    </source>
</evidence>
<dbReference type="Gene3D" id="3.40.50.300">
    <property type="entry name" value="P-loop containing nucleotide triphosphate hydrolases"/>
    <property type="match status" value="1"/>
</dbReference>
<dbReference type="Pfam" id="PF25601">
    <property type="entry name" value="AAA_lid_14"/>
    <property type="match status" value="1"/>
</dbReference>
<evidence type="ECO:0000256" key="4">
    <source>
        <dbReference type="ARBA" id="ARBA00023125"/>
    </source>
</evidence>
<dbReference type="PROSITE" id="PS00675">
    <property type="entry name" value="SIGMA54_INTERACT_1"/>
    <property type="match status" value="1"/>
</dbReference>
<accession>A0A4R2KVP1</accession>
<dbReference type="RefSeq" id="WP_117316805.1">
    <property type="nucleotide sequence ID" value="NZ_QQSW01000006.1"/>
</dbReference>
<dbReference type="OrthoDB" id="9804019at2"/>
<evidence type="ECO:0000313" key="7">
    <source>
        <dbReference type="EMBL" id="TCO78571.1"/>
    </source>
</evidence>
<dbReference type="PROSITE" id="PS50045">
    <property type="entry name" value="SIGMA54_INTERACT_4"/>
    <property type="match status" value="1"/>
</dbReference>
<dbReference type="SUPFAM" id="SSF46689">
    <property type="entry name" value="Homeodomain-like"/>
    <property type="match status" value="1"/>
</dbReference>
<dbReference type="PRINTS" id="PR01590">
    <property type="entry name" value="HTHFIS"/>
</dbReference>
<dbReference type="GO" id="GO:0005524">
    <property type="term" value="F:ATP binding"/>
    <property type="evidence" value="ECO:0007669"/>
    <property type="project" value="UniProtKB-KW"/>
</dbReference>
<evidence type="ECO:0000256" key="2">
    <source>
        <dbReference type="ARBA" id="ARBA00022840"/>
    </source>
</evidence>
<dbReference type="InterPro" id="IPR002197">
    <property type="entry name" value="HTH_Fis"/>
</dbReference>
<keyword evidence="8" id="KW-1185">Reference proteome</keyword>
<dbReference type="Gene3D" id="1.10.10.60">
    <property type="entry name" value="Homeodomain-like"/>
    <property type="match status" value="1"/>
</dbReference>
<keyword evidence="5" id="KW-0804">Transcription</keyword>
<organism evidence="7 8">
    <name type="scientific">Chromatocurvus halotolerans</name>
    <dbReference type="NCBI Taxonomy" id="1132028"/>
    <lineage>
        <taxon>Bacteria</taxon>
        <taxon>Pseudomonadati</taxon>
        <taxon>Pseudomonadota</taxon>
        <taxon>Gammaproteobacteria</taxon>
        <taxon>Cellvibrionales</taxon>
        <taxon>Halieaceae</taxon>
        <taxon>Chromatocurvus</taxon>
    </lineage>
</organism>
<keyword evidence="1" id="KW-0547">Nucleotide-binding</keyword>
<dbReference type="SUPFAM" id="SSF52540">
    <property type="entry name" value="P-loop containing nucleoside triphosphate hydrolases"/>
    <property type="match status" value="1"/>
</dbReference>
<dbReference type="GO" id="GO:0043565">
    <property type="term" value="F:sequence-specific DNA binding"/>
    <property type="evidence" value="ECO:0007669"/>
    <property type="project" value="InterPro"/>
</dbReference>
<keyword evidence="2" id="KW-0067">ATP-binding</keyword>
<proteinExistence type="predicted"/>
<dbReference type="InterPro" id="IPR009057">
    <property type="entry name" value="Homeodomain-like_sf"/>
</dbReference>
<dbReference type="PANTHER" id="PTHR32071:SF117">
    <property type="entry name" value="PTS-DEPENDENT DIHYDROXYACETONE KINASE OPERON REGULATORY PROTEIN-RELATED"/>
    <property type="match status" value="1"/>
</dbReference>